<dbReference type="Proteomes" id="UP000601223">
    <property type="component" value="Unassembled WGS sequence"/>
</dbReference>
<protein>
    <recommendedName>
        <fullName evidence="1">STAS domain-containing protein</fullName>
    </recommendedName>
</protein>
<dbReference type="InterPro" id="IPR036513">
    <property type="entry name" value="STAS_dom_sf"/>
</dbReference>
<dbReference type="Pfam" id="PF14417">
    <property type="entry name" value="MEDS"/>
    <property type="match status" value="1"/>
</dbReference>
<reference evidence="2 3" key="1">
    <citation type="submission" date="2021-01" db="EMBL/GenBank/DDBJ databases">
        <title>Whole genome shotgun sequence of Catellatospora bangladeshensis NBRC 107357.</title>
        <authorList>
            <person name="Komaki H."/>
            <person name="Tamura T."/>
        </authorList>
    </citation>
    <scope>NUCLEOTIDE SEQUENCE [LARGE SCALE GENOMIC DNA]</scope>
    <source>
        <strain evidence="2 3">NBRC 107357</strain>
    </source>
</reference>
<dbReference type="InterPro" id="IPR002645">
    <property type="entry name" value="STAS_dom"/>
</dbReference>
<sequence length="278" mass="29550">MRRSGFVDAVGGLGRHDHVCWAFETPGEFRASAGRFLADGLAAGLRVLYLAEAARQTDLDHVGGFAAARATGAAQVQDLGIYDTGLQLDPAAQVRAYAQATEQALAAGYRGLRVAAEATPLVRTPAQLDAFTRYEHLVDRYMTAHPFSAMCGYHCGELSAAAIAELAGMHPVASRASAPLRLFASAEPGVGAALAGEIDVSGHALLRTALHRADPAPDGDELVIDARELAFIDHRGLFQLVEHARGRGARTVLHVARDSMVRLLADTLRLPDVRLVES</sequence>
<comment type="caution">
    <text evidence="2">The sequence shown here is derived from an EMBL/GenBank/DDBJ whole genome shotgun (WGS) entry which is preliminary data.</text>
</comment>
<dbReference type="RefSeq" id="WP_203743985.1">
    <property type="nucleotide sequence ID" value="NZ_BONF01000009.1"/>
</dbReference>
<feature type="domain" description="STAS" evidence="1">
    <location>
        <begin position="194"/>
        <end position="278"/>
    </location>
</feature>
<accession>A0A8J3JKM9</accession>
<evidence type="ECO:0000313" key="2">
    <source>
        <dbReference type="EMBL" id="GIF80448.1"/>
    </source>
</evidence>
<dbReference type="Gene3D" id="3.30.750.24">
    <property type="entry name" value="STAS domain"/>
    <property type="match status" value="1"/>
</dbReference>
<gene>
    <name evidence="2" type="ORF">Cba03nite_17970</name>
</gene>
<keyword evidence="3" id="KW-1185">Reference proteome</keyword>
<name>A0A8J3JKM9_9ACTN</name>
<dbReference type="EMBL" id="BONF01000009">
    <property type="protein sequence ID" value="GIF80448.1"/>
    <property type="molecule type" value="Genomic_DNA"/>
</dbReference>
<evidence type="ECO:0000259" key="1">
    <source>
        <dbReference type="PROSITE" id="PS50801"/>
    </source>
</evidence>
<dbReference type="PROSITE" id="PS50801">
    <property type="entry name" value="STAS"/>
    <property type="match status" value="1"/>
</dbReference>
<organism evidence="2 3">
    <name type="scientific">Catellatospora bangladeshensis</name>
    <dbReference type="NCBI Taxonomy" id="310355"/>
    <lineage>
        <taxon>Bacteria</taxon>
        <taxon>Bacillati</taxon>
        <taxon>Actinomycetota</taxon>
        <taxon>Actinomycetes</taxon>
        <taxon>Micromonosporales</taxon>
        <taxon>Micromonosporaceae</taxon>
        <taxon>Catellatospora</taxon>
    </lineage>
</organism>
<dbReference type="InterPro" id="IPR025847">
    <property type="entry name" value="MEDS_domain"/>
</dbReference>
<dbReference type="AlphaFoldDB" id="A0A8J3JKM9"/>
<evidence type="ECO:0000313" key="3">
    <source>
        <dbReference type="Proteomes" id="UP000601223"/>
    </source>
</evidence>
<dbReference type="SUPFAM" id="SSF52091">
    <property type="entry name" value="SpoIIaa-like"/>
    <property type="match status" value="1"/>
</dbReference>
<proteinExistence type="predicted"/>